<name>A0ABZ0VD75_9MICO</name>
<evidence type="ECO:0000313" key="4">
    <source>
        <dbReference type="Proteomes" id="UP001324533"/>
    </source>
</evidence>
<evidence type="ECO:0000259" key="2">
    <source>
        <dbReference type="Pfam" id="PF04892"/>
    </source>
</evidence>
<accession>A0ABZ0VD75</accession>
<dbReference type="EMBL" id="CP139779">
    <property type="protein sequence ID" value="WQB70475.1"/>
    <property type="molecule type" value="Genomic_DNA"/>
</dbReference>
<feature type="transmembrane region" description="Helical" evidence="1">
    <location>
        <begin position="205"/>
        <end position="232"/>
    </location>
</feature>
<sequence length="353" mass="37104">MDRITPGIVALFLGAAAGFALFVPFVAISYRRRGQLSAGRLVLWSAALVYFWAIWAYTLVPLPDGIAYRCAGVNLDPTTFVRDIRGAFDGVGSPLADPALLQLGLNILLFVPLGFFLRVLGGRGIVFALLVGFGLSLLIETTQLTGVWGIYPCAYRVFDVVDLITNTLGAGLGALLSLAVPRALRGSPPAPDADRPRPVTRRRRLLAMVCDVLVYLFLGAAVSVATQLWLQFVIGDTDAVTDGAVASVTGSVVAIGTVVTVILVTGRSLGDIAVQLRYADGQLPTSVMRFLRAVGGIGGFAVLDALTRDNGAWASLFAVAAIVLALATKDGRGLPGLISGQRLTDARGTPAPR</sequence>
<evidence type="ECO:0000256" key="1">
    <source>
        <dbReference type="SAM" id="Phobius"/>
    </source>
</evidence>
<keyword evidence="1" id="KW-0812">Transmembrane</keyword>
<dbReference type="Pfam" id="PF04892">
    <property type="entry name" value="VanZ"/>
    <property type="match status" value="1"/>
</dbReference>
<feature type="transmembrane region" description="Helical" evidence="1">
    <location>
        <begin position="99"/>
        <end position="120"/>
    </location>
</feature>
<proteinExistence type="predicted"/>
<feature type="transmembrane region" description="Helical" evidence="1">
    <location>
        <begin position="127"/>
        <end position="151"/>
    </location>
</feature>
<dbReference type="Proteomes" id="UP001324533">
    <property type="component" value="Chromosome"/>
</dbReference>
<gene>
    <name evidence="3" type="ORF">T9R20_00510</name>
</gene>
<dbReference type="PANTHER" id="PTHR36834:SF1">
    <property type="entry name" value="INTEGRAL MEMBRANE PROTEIN"/>
    <property type="match status" value="1"/>
</dbReference>
<keyword evidence="4" id="KW-1185">Reference proteome</keyword>
<evidence type="ECO:0000313" key="3">
    <source>
        <dbReference type="EMBL" id="WQB70475.1"/>
    </source>
</evidence>
<dbReference type="InterPro" id="IPR006976">
    <property type="entry name" value="VanZ-like"/>
</dbReference>
<organism evidence="3 4">
    <name type="scientific">Microbacterium invictum</name>
    <dbReference type="NCBI Taxonomy" id="515415"/>
    <lineage>
        <taxon>Bacteria</taxon>
        <taxon>Bacillati</taxon>
        <taxon>Actinomycetota</taxon>
        <taxon>Actinomycetes</taxon>
        <taxon>Micrococcales</taxon>
        <taxon>Microbacteriaceae</taxon>
        <taxon>Microbacterium</taxon>
    </lineage>
</organism>
<feature type="transmembrane region" description="Helical" evidence="1">
    <location>
        <begin position="41"/>
        <end position="60"/>
    </location>
</feature>
<feature type="domain" description="VanZ-like" evidence="2">
    <location>
        <begin position="48"/>
        <end position="178"/>
    </location>
</feature>
<keyword evidence="1" id="KW-1133">Transmembrane helix</keyword>
<dbReference type="RefSeq" id="WP_322410617.1">
    <property type="nucleotide sequence ID" value="NZ_CP139779.1"/>
</dbReference>
<keyword evidence="1" id="KW-0472">Membrane</keyword>
<dbReference type="InterPro" id="IPR053150">
    <property type="entry name" value="Teicoplanin_resist-assoc"/>
</dbReference>
<feature type="transmembrane region" description="Helical" evidence="1">
    <location>
        <begin position="244"/>
        <end position="266"/>
    </location>
</feature>
<feature type="transmembrane region" description="Helical" evidence="1">
    <location>
        <begin position="312"/>
        <end position="328"/>
    </location>
</feature>
<protein>
    <submittedName>
        <fullName evidence="3">VanZ family protein</fullName>
    </submittedName>
</protein>
<feature type="transmembrane region" description="Helical" evidence="1">
    <location>
        <begin position="163"/>
        <end position="184"/>
    </location>
</feature>
<feature type="transmembrane region" description="Helical" evidence="1">
    <location>
        <begin position="6"/>
        <end position="29"/>
    </location>
</feature>
<reference evidence="3 4" key="1">
    <citation type="submission" date="2023-06" db="EMBL/GenBank/DDBJ databases">
        <title>Rock-solubilizing bacteria, Microbacterium invictum, promotes re-establishment of vegetation in rocky wasteland by accelerating rock bio-weathering and reshaping soil bacterial community.</title>
        <authorList>
            <person name="Liu C."/>
        </authorList>
    </citation>
    <scope>NUCLEOTIDE SEQUENCE [LARGE SCALE GENOMIC DNA]</scope>
    <source>
        <strain evidence="3 4">X-18</strain>
    </source>
</reference>
<dbReference type="PANTHER" id="PTHR36834">
    <property type="entry name" value="MEMBRANE PROTEIN-RELATED"/>
    <property type="match status" value="1"/>
</dbReference>